<name>A0A6T0AHE4_CHRCT</name>
<feature type="compositionally biased region" description="Polar residues" evidence="1">
    <location>
        <begin position="32"/>
        <end position="41"/>
    </location>
</feature>
<gene>
    <name evidence="2" type="ORF">PCAR00345_LOCUS27017</name>
    <name evidence="3" type="ORF">PCAR00345_LOCUS27025</name>
</gene>
<feature type="region of interest" description="Disordered" evidence="1">
    <location>
        <begin position="19"/>
        <end position="45"/>
    </location>
</feature>
<evidence type="ECO:0000313" key="3">
    <source>
        <dbReference type="EMBL" id="CAE0774391.1"/>
    </source>
</evidence>
<dbReference type="SUPFAM" id="SSF53300">
    <property type="entry name" value="vWA-like"/>
    <property type="match status" value="1"/>
</dbReference>
<dbReference type="EMBL" id="HBIZ01042298">
    <property type="protein sequence ID" value="CAE0774391.1"/>
    <property type="molecule type" value="Transcribed_RNA"/>
</dbReference>
<accession>A0A6T0AHE4</accession>
<organism evidence="2">
    <name type="scientific">Chrysotila carterae</name>
    <name type="common">Marine alga</name>
    <name type="synonym">Syracosphaera carterae</name>
    <dbReference type="NCBI Taxonomy" id="13221"/>
    <lineage>
        <taxon>Eukaryota</taxon>
        <taxon>Haptista</taxon>
        <taxon>Haptophyta</taxon>
        <taxon>Prymnesiophyceae</taxon>
        <taxon>Isochrysidales</taxon>
        <taxon>Isochrysidaceae</taxon>
        <taxon>Chrysotila</taxon>
    </lineage>
</organism>
<dbReference type="InterPro" id="IPR036465">
    <property type="entry name" value="vWFA_dom_sf"/>
</dbReference>
<evidence type="ECO:0000313" key="2">
    <source>
        <dbReference type="EMBL" id="CAE0774383.1"/>
    </source>
</evidence>
<reference evidence="2" key="1">
    <citation type="submission" date="2021-01" db="EMBL/GenBank/DDBJ databases">
        <authorList>
            <person name="Corre E."/>
            <person name="Pelletier E."/>
            <person name="Niang G."/>
            <person name="Scheremetjew M."/>
            <person name="Finn R."/>
            <person name="Kale V."/>
            <person name="Holt S."/>
            <person name="Cochrane G."/>
            <person name="Meng A."/>
            <person name="Brown T."/>
            <person name="Cohen L."/>
        </authorList>
    </citation>
    <scope>NUCLEOTIDE SEQUENCE</scope>
    <source>
        <strain evidence="2">CCMP645</strain>
    </source>
</reference>
<dbReference type="EMBL" id="HBIZ01042290">
    <property type="protein sequence ID" value="CAE0774383.1"/>
    <property type="molecule type" value="Transcribed_RNA"/>
</dbReference>
<dbReference type="AlphaFoldDB" id="A0A6T0AHE4"/>
<proteinExistence type="predicted"/>
<sequence>MSTAAGYPVVEGIAIATPSSSSAPQHVESLKSAKTSRTTVSEPPPQELLKTLQARGFPKGLSKLLHGSLHAFPLRIWLLDNSGSMTIADGQRPVTDNRGKLKMIKCTRWQELVHTALGIAGLSVDLGARTDFHLLNRNDAGQYLSLDASGGACAVGAAGGEGDQQALETLLSLSPLGTTPLTAAVTKIISLIEPAAQTLLHNGQQVVVVIATDGVPDNPAGFLEALRLLQRLPVWVVVRLCTSDDAIVEYWADLDKCARDACMLKHARRLACMPSHARIHAHACMHAHTQTRSNTRTLAPARKLLSTRPCTRLYGTYTRALPPTRKHARASTRRHVHMHTVTDARTQGSALTPKYARTRRGTCHVQTRARATCECKRYIRTQALHVHAR</sequence>
<evidence type="ECO:0008006" key="4">
    <source>
        <dbReference type="Google" id="ProtNLM"/>
    </source>
</evidence>
<evidence type="ECO:0000256" key="1">
    <source>
        <dbReference type="SAM" id="MobiDB-lite"/>
    </source>
</evidence>
<protein>
    <recommendedName>
        <fullName evidence="4">VWFA domain-containing protein</fullName>
    </recommendedName>
</protein>